<dbReference type="EMBL" id="MGAG01000026">
    <property type="protein sequence ID" value="OGK40341.1"/>
    <property type="molecule type" value="Genomic_DNA"/>
</dbReference>
<reference evidence="1 2" key="1">
    <citation type="journal article" date="2016" name="Nat. Commun.">
        <title>Thousands of microbial genomes shed light on interconnected biogeochemical processes in an aquifer system.</title>
        <authorList>
            <person name="Anantharaman K."/>
            <person name="Brown C.T."/>
            <person name="Hug L.A."/>
            <person name="Sharon I."/>
            <person name="Castelle C.J."/>
            <person name="Probst A.J."/>
            <person name="Thomas B.C."/>
            <person name="Singh A."/>
            <person name="Wilkins M.J."/>
            <person name="Karaoz U."/>
            <person name="Brodie E.L."/>
            <person name="Williams K.H."/>
            <person name="Hubbard S.S."/>
            <person name="Banfield J.F."/>
        </authorList>
    </citation>
    <scope>NUCLEOTIDE SEQUENCE [LARGE SCALE GENOMIC DNA]</scope>
</reference>
<proteinExistence type="predicted"/>
<dbReference type="STRING" id="1802056.A2954_02980"/>
<evidence type="ECO:0000313" key="2">
    <source>
        <dbReference type="Proteomes" id="UP000177698"/>
    </source>
</evidence>
<dbReference type="Proteomes" id="UP000177698">
    <property type="component" value="Unassembled WGS sequence"/>
</dbReference>
<gene>
    <name evidence="1" type="ORF">A2954_02980</name>
</gene>
<sequence>MYLTVTIPEDTKCLLKLGQIVDFNSPFLENKIISDISIPVANKLHIPSDKIFNYLKKFVGDAIDSGEVFAEKKSVINNYKVVSDSKGIIKEINHQTGEVTISTSISRSGYIKSYFKGEVVELEKKYLKVKTAEIREFNLKQATSDFGGETIYLKDSTKPIFATQSSNKIMVTESVTSYLQAKAEALGIKGFVTLKNPPQVSNLANALIKIIDDFKMILHLNLPYCLINKQFSKIYFYK</sequence>
<name>A0A1F7IAF4_9BACT</name>
<dbReference type="AlphaFoldDB" id="A0A1F7IAF4"/>
<organism evidence="1 2">
    <name type="scientific">Candidatus Roizmanbacteria bacterium RIFCSPLOWO2_01_FULL_37_12</name>
    <dbReference type="NCBI Taxonomy" id="1802056"/>
    <lineage>
        <taxon>Bacteria</taxon>
        <taxon>Candidatus Roizmaniibacteriota</taxon>
    </lineage>
</organism>
<evidence type="ECO:0000313" key="1">
    <source>
        <dbReference type="EMBL" id="OGK40341.1"/>
    </source>
</evidence>
<protein>
    <submittedName>
        <fullName evidence="1">Uncharacterized protein</fullName>
    </submittedName>
</protein>
<comment type="caution">
    <text evidence="1">The sequence shown here is derived from an EMBL/GenBank/DDBJ whole genome shotgun (WGS) entry which is preliminary data.</text>
</comment>
<accession>A0A1F7IAF4</accession>